<feature type="domain" description="Zn(2)-C6 fungal-type" evidence="7">
    <location>
        <begin position="48"/>
        <end position="76"/>
    </location>
</feature>
<dbReference type="GO" id="GO:0000981">
    <property type="term" value="F:DNA-binding transcription factor activity, RNA polymerase II-specific"/>
    <property type="evidence" value="ECO:0007669"/>
    <property type="project" value="InterPro"/>
</dbReference>
<evidence type="ECO:0000256" key="1">
    <source>
        <dbReference type="ARBA" id="ARBA00022723"/>
    </source>
</evidence>
<accession>A0A9W9FHV2</accession>
<name>A0A9W9FHV2_9EURO</name>
<dbReference type="PROSITE" id="PS00463">
    <property type="entry name" value="ZN2_CY6_FUNGAL_1"/>
    <property type="match status" value="1"/>
</dbReference>
<evidence type="ECO:0000256" key="5">
    <source>
        <dbReference type="ARBA" id="ARBA00023163"/>
    </source>
</evidence>
<dbReference type="CDD" id="cd00067">
    <property type="entry name" value="GAL4"/>
    <property type="match status" value="1"/>
</dbReference>
<keyword evidence="2" id="KW-0862">Zinc</keyword>
<dbReference type="OrthoDB" id="3598904at2759"/>
<gene>
    <name evidence="8" type="ORF">N7456_006466</name>
</gene>
<evidence type="ECO:0000313" key="9">
    <source>
        <dbReference type="Proteomes" id="UP001149165"/>
    </source>
</evidence>
<dbReference type="InterPro" id="IPR036864">
    <property type="entry name" value="Zn2-C6_fun-type_DNA-bd_sf"/>
</dbReference>
<keyword evidence="9" id="KW-1185">Reference proteome</keyword>
<evidence type="ECO:0000313" key="8">
    <source>
        <dbReference type="EMBL" id="KAJ5100414.1"/>
    </source>
</evidence>
<evidence type="ECO:0000256" key="3">
    <source>
        <dbReference type="ARBA" id="ARBA00023015"/>
    </source>
</evidence>
<protein>
    <recommendedName>
        <fullName evidence="7">Zn(2)-C6 fungal-type domain-containing protein</fullName>
    </recommendedName>
</protein>
<dbReference type="SMART" id="SM00066">
    <property type="entry name" value="GAL4"/>
    <property type="match status" value="1"/>
</dbReference>
<keyword evidence="4" id="KW-0238">DNA-binding</keyword>
<dbReference type="InterPro" id="IPR052360">
    <property type="entry name" value="Transcr_Regulatory_Proteins"/>
</dbReference>
<dbReference type="AlphaFoldDB" id="A0A9W9FHV2"/>
<dbReference type="Gene3D" id="4.10.240.10">
    <property type="entry name" value="Zn(2)-C6 fungal-type DNA-binding domain"/>
    <property type="match status" value="1"/>
</dbReference>
<evidence type="ECO:0000256" key="4">
    <source>
        <dbReference type="ARBA" id="ARBA00023125"/>
    </source>
</evidence>
<keyword evidence="1" id="KW-0479">Metal-binding</keyword>
<dbReference type="PANTHER" id="PTHR36206">
    <property type="entry name" value="ASPERCRYPTIN BIOSYNTHESIS CLUSTER-SPECIFIC TRANSCRIPTION REGULATOR ATNN-RELATED"/>
    <property type="match status" value="1"/>
</dbReference>
<keyword evidence="6" id="KW-0539">Nucleus</keyword>
<evidence type="ECO:0000259" key="7">
    <source>
        <dbReference type="PROSITE" id="PS50048"/>
    </source>
</evidence>
<dbReference type="Proteomes" id="UP001149165">
    <property type="component" value="Unassembled WGS sequence"/>
</dbReference>
<evidence type="ECO:0000256" key="6">
    <source>
        <dbReference type="ARBA" id="ARBA00023242"/>
    </source>
</evidence>
<evidence type="ECO:0000256" key="2">
    <source>
        <dbReference type="ARBA" id="ARBA00022833"/>
    </source>
</evidence>
<dbReference type="GO" id="GO:0003677">
    <property type="term" value="F:DNA binding"/>
    <property type="evidence" value="ECO:0007669"/>
    <property type="project" value="UniProtKB-KW"/>
</dbReference>
<dbReference type="EMBL" id="JAPQKH010000004">
    <property type="protein sequence ID" value="KAJ5100414.1"/>
    <property type="molecule type" value="Genomic_DNA"/>
</dbReference>
<keyword evidence="5" id="KW-0804">Transcription</keyword>
<dbReference type="PANTHER" id="PTHR36206:SF4">
    <property type="entry name" value="HYPOTHETICAL CONSERVED PROTEIN (EUROFUNG)-RELATED"/>
    <property type="match status" value="1"/>
</dbReference>
<dbReference type="InterPro" id="IPR001138">
    <property type="entry name" value="Zn2Cys6_DnaBD"/>
</dbReference>
<proteinExistence type="predicted"/>
<dbReference type="PROSITE" id="PS50048">
    <property type="entry name" value="ZN2_CY6_FUNGAL_2"/>
    <property type="match status" value="1"/>
</dbReference>
<keyword evidence="3" id="KW-0805">Transcription regulation</keyword>
<comment type="caution">
    <text evidence="8">The sequence shown here is derived from an EMBL/GenBank/DDBJ whole genome shotgun (WGS) entry which is preliminary data.</text>
</comment>
<organism evidence="8 9">
    <name type="scientific">Penicillium angulare</name>
    <dbReference type="NCBI Taxonomy" id="116970"/>
    <lineage>
        <taxon>Eukaryota</taxon>
        <taxon>Fungi</taxon>
        <taxon>Dikarya</taxon>
        <taxon>Ascomycota</taxon>
        <taxon>Pezizomycotina</taxon>
        <taxon>Eurotiomycetes</taxon>
        <taxon>Eurotiomycetidae</taxon>
        <taxon>Eurotiales</taxon>
        <taxon>Aspergillaceae</taxon>
        <taxon>Penicillium</taxon>
    </lineage>
</organism>
<dbReference type="GO" id="GO:0008270">
    <property type="term" value="F:zinc ion binding"/>
    <property type="evidence" value="ECO:0007669"/>
    <property type="project" value="InterPro"/>
</dbReference>
<reference evidence="8" key="2">
    <citation type="journal article" date="2023" name="IMA Fungus">
        <title>Comparative genomic study of the Penicillium genus elucidates a diverse pangenome and 15 lateral gene transfer events.</title>
        <authorList>
            <person name="Petersen C."/>
            <person name="Sorensen T."/>
            <person name="Nielsen M.R."/>
            <person name="Sondergaard T.E."/>
            <person name="Sorensen J.L."/>
            <person name="Fitzpatrick D.A."/>
            <person name="Frisvad J.C."/>
            <person name="Nielsen K.L."/>
        </authorList>
    </citation>
    <scope>NUCLEOTIDE SEQUENCE</scope>
    <source>
        <strain evidence="8">IBT 30069</strain>
    </source>
</reference>
<reference evidence="8" key="1">
    <citation type="submission" date="2022-11" db="EMBL/GenBank/DDBJ databases">
        <authorList>
            <person name="Petersen C."/>
        </authorList>
    </citation>
    <scope>NUCLEOTIDE SEQUENCE</scope>
    <source>
        <strain evidence="8">IBT 30069</strain>
    </source>
</reference>
<dbReference type="Pfam" id="PF00172">
    <property type="entry name" value="Zn_clus"/>
    <property type="match status" value="1"/>
</dbReference>
<dbReference type="SUPFAM" id="SSF57701">
    <property type="entry name" value="Zn2/Cys6 DNA-binding domain"/>
    <property type="match status" value="1"/>
</dbReference>
<sequence>MLEIPNARIPWLIISRQESEVRAVSHIQTRQYEKPKWTRKSILKVRTGCITCKTRHIKCDETKPHCNKCLRSRRQCEGYVDSKKVSGPAQICWDSKQNTQQSTPHTKLQQDMRVIDFHDGLGMLYFEEFVNLVRGPWISAVSNAELWVWSLPQLARSNSTLRFIATGIGALSVNYDQIYSSDTPKRLMLAGSNVDSATHYENAVRYYCRAVAILSKSNDIQDVVCSSILLLFFELLRGNRKTALNHLNHGLSLMLSLLTDDPLNYLHAIAPNPKSFVVPLTKILAILAPQARFLLVGPVGQCRPLPNFVNGLESRKLSMESFIVMLGQKSRRAAINVCPSKFNNLEEFEEYWWDVRSRNFAVGPMAMEIVQNSGVLGSKDGGIIDKFYDHLLSNSDIQRFCDLSRDEMNTLSSASLPLFNQIFMSDPQSPTYLKAIHLRLQFLQVYAFENPPQYFSAETLQLQTPLFREYLSLAKIALSIAKQKIPNFPCHISLECGIAWHLLLIAFFCRDPLTRDEAVQTLKDYPCHDGLWNVQSLYILALKSQDVERANAIDGTSTEQWHRLWRREYVFEDGGNRIVFRYQDRSDDTGDWQTVEGFADVSEGTDAIAWIRRPLSGFGALIMGDLVPI</sequence>